<dbReference type="OMA" id="DVNAFEY"/>
<evidence type="ECO:0000313" key="3">
    <source>
        <dbReference type="Proteomes" id="UP000013827"/>
    </source>
</evidence>
<feature type="region of interest" description="Disordered" evidence="1">
    <location>
        <begin position="1"/>
        <end position="110"/>
    </location>
</feature>
<evidence type="ECO:0000313" key="2">
    <source>
        <dbReference type="EnsemblProtists" id="EOD32854"/>
    </source>
</evidence>
<feature type="region of interest" description="Disordered" evidence="1">
    <location>
        <begin position="336"/>
        <end position="387"/>
    </location>
</feature>
<feature type="compositionally biased region" description="Basic and acidic residues" evidence="1">
    <location>
        <begin position="341"/>
        <end position="360"/>
    </location>
</feature>
<dbReference type="HOGENOM" id="CLU_714632_0_0_1"/>
<dbReference type="EnsemblProtists" id="EOD32854">
    <property type="protein sequence ID" value="EOD32854"/>
    <property type="gene ID" value="EMIHUDRAFT_364188"/>
</dbReference>
<keyword evidence="3" id="KW-1185">Reference proteome</keyword>
<feature type="compositionally biased region" description="Low complexity" evidence="1">
    <location>
        <begin position="95"/>
        <end position="110"/>
    </location>
</feature>
<dbReference type="PANTHER" id="PTHR36749">
    <property type="entry name" value="F7O18.3 PROTEIN"/>
    <property type="match status" value="1"/>
</dbReference>
<dbReference type="PANTHER" id="PTHR36749:SF1">
    <property type="entry name" value="F7O18.3 PROTEIN"/>
    <property type="match status" value="1"/>
</dbReference>
<name>A0A0D3KAR9_EMIH1</name>
<feature type="compositionally biased region" description="Basic and acidic residues" evidence="1">
    <location>
        <begin position="13"/>
        <end position="23"/>
    </location>
</feature>
<dbReference type="AlphaFoldDB" id="A0A0D3KAR9"/>
<dbReference type="KEGG" id="ehx:EMIHUDRAFT_364188"/>
<reference evidence="3" key="1">
    <citation type="journal article" date="2013" name="Nature">
        <title>Pan genome of the phytoplankton Emiliania underpins its global distribution.</title>
        <authorList>
            <person name="Read B.A."/>
            <person name="Kegel J."/>
            <person name="Klute M.J."/>
            <person name="Kuo A."/>
            <person name="Lefebvre S.C."/>
            <person name="Maumus F."/>
            <person name="Mayer C."/>
            <person name="Miller J."/>
            <person name="Monier A."/>
            <person name="Salamov A."/>
            <person name="Young J."/>
            <person name="Aguilar M."/>
            <person name="Claverie J.M."/>
            <person name="Frickenhaus S."/>
            <person name="Gonzalez K."/>
            <person name="Herman E.K."/>
            <person name="Lin Y.C."/>
            <person name="Napier J."/>
            <person name="Ogata H."/>
            <person name="Sarno A.F."/>
            <person name="Shmutz J."/>
            <person name="Schroeder D."/>
            <person name="de Vargas C."/>
            <person name="Verret F."/>
            <person name="von Dassow P."/>
            <person name="Valentin K."/>
            <person name="Van de Peer Y."/>
            <person name="Wheeler G."/>
            <person name="Dacks J.B."/>
            <person name="Delwiche C.F."/>
            <person name="Dyhrman S.T."/>
            <person name="Glockner G."/>
            <person name="John U."/>
            <person name="Richards T."/>
            <person name="Worden A.Z."/>
            <person name="Zhang X."/>
            <person name="Grigoriev I.V."/>
            <person name="Allen A.E."/>
            <person name="Bidle K."/>
            <person name="Borodovsky M."/>
            <person name="Bowler C."/>
            <person name="Brownlee C."/>
            <person name="Cock J.M."/>
            <person name="Elias M."/>
            <person name="Gladyshev V.N."/>
            <person name="Groth M."/>
            <person name="Guda C."/>
            <person name="Hadaegh A."/>
            <person name="Iglesias-Rodriguez M.D."/>
            <person name="Jenkins J."/>
            <person name="Jones B.M."/>
            <person name="Lawson T."/>
            <person name="Leese F."/>
            <person name="Lindquist E."/>
            <person name="Lobanov A."/>
            <person name="Lomsadze A."/>
            <person name="Malik S.B."/>
            <person name="Marsh M.E."/>
            <person name="Mackinder L."/>
            <person name="Mock T."/>
            <person name="Mueller-Roeber B."/>
            <person name="Pagarete A."/>
            <person name="Parker M."/>
            <person name="Probert I."/>
            <person name="Quesneville H."/>
            <person name="Raines C."/>
            <person name="Rensing S.A."/>
            <person name="Riano-Pachon D.M."/>
            <person name="Richier S."/>
            <person name="Rokitta S."/>
            <person name="Shiraiwa Y."/>
            <person name="Soanes D.M."/>
            <person name="van der Giezen M."/>
            <person name="Wahlund T.M."/>
            <person name="Williams B."/>
            <person name="Wilson W."/>
            <person name="Wolfe G."/>
            <person name="Wurch L.L."/>
        </authorList>
    </citation>
    <scope>NUCLEOTIDE SEQUENCE</scope>
</reference>
<feature type="compositionally biased region" description="Gly residues" evidence="1">
    <location>
        <begin position="368"/>
        <end position="378"/>
    </location>
</feature>
<reference evidence="2" key="2">
    <citation type="submission" date="2024-10" db="UniProtKB">
        <authorList>
            <consortium name="EnsemblProtists"/>
        </authorList>
    </citation>
    <scope>IDENTIFICATION</scope>
</reference>
<accession>A0A0D3KAR9</accession>
<evidence type="ECO:0008006" key="4">
    <source>
        <dbReference type="Google" id="ProtNLM"/>
    </source>
</evidence>
<dbReference type="PaxDb" id="2903-EOD32854"/>
<dbReference type="GeneID" id="17278126"/>
<protein>
    <recommendedName>
        <fullName evidence="4">MIF4G domain-containing protein</fullName>
    </recommendedName>
</protein>
<dbReference type="eggNOG" id="ENOG502QRTM">
    <property type="taxonomic scope" value="Eukaryota"/>
</dbReference>
<organism evidence="2 3">
    <name type="scientific">Emiliania huxleyi (strain CCMP1516)</name>
    <dbReference type="NCBI Taxonomy" id="280463"/>
    <lineage>
        <taxon>Eukaryota</taxon>
        <taxon>Haptista</taxon>
        <taxon>Haptophyta</taxon>
        <taxon>Prymnesiophyceae</taxon>
        <taxon>Isochrysidales</taxon>
        <taxon>Noelaerhabdaceae</taxon>
        <taxon>Emiliania</taxon>
    </lineage>
</organism>
<dbReference type="RefSeq" id="XP_005785283.1">
    <property type="nucleotide sequence ID" value="XM_005785226.1"/>
</dbReference>
<dbReference type="STRING" id="2903.R1FHS1"/>
<sequence>MSTSGNWMPRALKKGDGSWRRGTEFNVDPAAVPPPSAGKRAAPTTAKSMLDLLGKDTGKLGGVPRQRGPIPAWSGGAGDLEDLEEAPAAKRAKEAAAAPSPAPAAAAPAPSAAASSDAAAASGAAADGVDEITSAAPRLAQHICSPKKFNRVAAMLYSLLESGRVNAENASAFFSVLAAGVSTPRACRARELRVAYRRLYLSASLKESLFGAEERAMIDVWRLRVLVQIDLCTDDTFQFAGSVRKVIAKLEQLPCFYPALEPAGAVHLPEAERGRWIDAIFDCVDAAFEQHKHAWARSSVDLLVKAAVERRQNFSAPQQQVLQQWNAACKGQKIQRQQQAARDERSKDLTSYERKEKEWQSADITTSDGGGDLGGGIGNWLAKQNNN</sequence>
<dbReference type="Proteomes" id="UP000013827">
    <property type="component" value="Unassembled WGS sequence"/>
</dbReference>
<proteinExistence type="predicted"/>
<evidence type="ECO:0000256" key="1">
    <source>
        <dbReference type="SAM" id="MobiDB-lite"/>
    </source>
</evidence>